<evidence type="ECO:0000313" key="2">
    <source>
        <dbReference type="EMBL" id="MPR25916.1"/>
    </source>
</evidence>
<sequence>MAEAPENLPSGAGEVAEAYPAIWAAYAALGKACSEAGPLDARTRRLVKLALAVGALSEGAVHSHARRALADGLAMEELKQVALLAIPTLGFPQGVKALTWIEDITDPASSDTDTSQ</sequence>
<organism evidence="2 3">
    <name type="scientific">Microvirga tunisiensis</name>
    <dbReference type="NCBI Taxonomy" id="2108360"/>
    <lineage>
        <taxon>Bacteria</taxon>
        <taxon>Pseudomonadati</taxon>
        <taxon>Pseudomonadota</taxon>
        <taxon>Alphaproteobacteria</taxon>
        <taxon>Hyphomicrobiales</taxon>
        <taxon>Methylobacteriaceae</taxon>
        <taxon>Microvirga</taxon>
    </lineage>
</organism>
<dbReference type="Gene3D" id="1.20.1290.10">
    <property type="entry name" value="AhpD-like"/>
    <property type="match status" value="1"/>
</dbReference>
<comment type="caution">
    <text evidence="2">The sequence shown here is derived from an EMBL/GenBank/DDBJ whole genome shotgun (WGS) entry which is preliminary data.</text>
</comment>
<dbReference type="OrthoDB" id="425264at2"/>
<gene>
    <name evidence="2" type="ORF">FS320_11930</name>
</gene>
<dbReference type="InterPro" id="IPR003779">
    <property type="entry name" value="CMD-like"/>
</dbReference>
<proteinExistence type="predicted"/>
<dbReference type="Pfam" id="PF02627">
    <property type="entry name" value="CMD"/>
    <property type="match status" value="1"/>
</dbReference>
<dbReference type="Proteomes" id="UP000403266">
    <property type="component" value="Unassembled WGS sequence"/>
</dbReference>
<protein>
    <submittedName>
        <fullName evidence="2">Carboxymuconolactone decarboxylase family protein</fullName>
    </submittedName>
</protein>
<evidence type="ECO:0000313" key="3">
    <source>
        <dbReference type="Proteomes" id="UP000403266"/>
    </source>
</evidence>
<dbReference type="InterPro" id="IPR029032">
    <property type="entry name" value="AhpD-like"/>
</dbReference>
<dbReference type="EMBL" id="VOSK01000034">
    <property type="protein sequence ID" value="MPR25916.1"/>
    <property type="molecule type" value="Genomic_DNA"/>
</dbReference>
<feature type="domain" description="Carboxymuconolactone decarboxylase-like" evidence="1">
    <location>
        <begin position="22"/>
        <end position="103"/>
    </location>
</feature>
<reference evidence="2 3" key="1">
    <citation type="journal article" date="2019" name="Syst. Appl. Microbiol.">
        <title>Microvirga tunisiensis sp. nov., a root nodule symbiotic bacterium isolated from Lupinus micranthus and L. luteus grown in Northern Tunisia.</title>
        <authorList>
            <person name="Msaddak A."/>
            <person name="Rejili M."/>
            <person name="Duran D."/>
            <person name="Mars M."/>
            <person name="Palacios J.M."/>
            <person name="Ruiz-Argueso T."/>
            <person name="Rey L."/>
            <person name="Imperial J."/>
        </authorList>
    </citation>
    <scope>NUCLEOTIDE SEQUENCE [LARGE SCALE GENOMIC DNA]</scope>
    <source>
        <strain evidence="2 3">Lmie10</strain>
    </source>
</reference>
<name>A0A5N7MPK9_9HYPH</name>
<dbReference type="GO" id="GO:0051920">
    <property type="term" value="F:peroxiredoxin activity"/>
    <property type="evidence" value="ECO:0007669"/>
    <property type="project" value="InterPro"/>
</dbReference>
<dbReference type="RefSeq" id="WP_152711729.1">
    <property type="nucleotide sequence ID" value="NZ_VOSJ01000034.1"/>
</dbReference>
<dbReference type="AlphaFoldDB" id="A0A5N7MPK9"/>
<evidence type="ECO:0000259" key="1">
    <source>
        <dbReference type="Pfam" id="PF02627"/>
    </source>
</evidence>
<accession>A0A5N7MPK9</accession>
<dbReference type="SUPFAM" id="SSF69118">
    <property type="entry name" value="AhpD-like"/>
    <property type="match status" value="1"/>
</dbReference>
<dbReference type="PANTHER" id="PTHR33930:SF2">
    <property type="entry name" value="BLR3452 PROTEIN"/>
    <property type="match status" value="1"/>
</dbReference>
<dbReference type="PANTHER" id="PTHR33930">
    <property type="entry name" value="ALKYL HYDROPEROXIDE REDUCTASE AHPD"/>
    <property type="match status" value="1"/>
</dbReference>
<keyword evidence="3" id="KW-1185">Reference proteome</keyword>